<evidence type="ECO:0000259" key="12">
    <source>
        <dbReference type="Pfam" id="PF04101"/>
    </source>
</evidence>
<dbReference type="GO" id="GO:0009252">
    <property type="term" value="P:peptidoglycan biosynthetic process"/>
    <property type="evidence" value="ECO:0007669"/>
    <property type="project" value="UniProtKB-UniRule"/>
</dbReference>
<evidence type="ECO:0000256" key="10">
    <source>
        <dbReference type="HAMAP-Rule" id="MF_00033"/>
    </source>
</evidence>
<evidence type="ECO:0000256" key="7">
    <source>
        <dbReference type="ARBA" id="ARBA00023136"/>
    </source>
</evidence>
<gene>
    <name evidence="10" type="primary">murG</name>
    <name evidence="13" type="ORF">SAMN05443507_10944</name>
</gene>
<feature type="domain" description="Glycosyltransferase family 28 N-terminal" evidence="11">
    <location>
        <begin position="7"/>
        <end position="145"/>
    </location>
</feature>
<dbReference type="CDD" id="cd03785">
    <property type="entry name" value="GT28_MurG"/>
    <property type="match status" value="1"/>
</dbReference>
<dbReference type="AlphaFoldDB" id="A0A1M6Q3W0"/>
<dbReference type="Pfam" id="PF04101">
    <property type="entry name" value="Glyco_tran_28_C"/>
    <property type="match status" value="1"/>
</dbReference>
<evidence type="ECO:0000259" key="11">
    <source>
        <dbReference type="Pfam" id="PF03033"/>
    </source>
</evidence>
<dbReference type="EMBL" id="FRAF01000009">
    <property type="protein sequence ID" value="SHK14823.1"/>
    <property type="molecule type" value="Genomic_DNA"/>
</dbReference>
<keyword evidence="4 10" id="KW-0808">Transferase</keyword>
<dbReference type="GO" id="GO:0051991">
    <property type="term" value="F:UDP-N-acetyl-D-glucosamine:N-acetylmuramoyl-L-alanyl-D-glutamyl-meso-2,6-diaminopimelyl-D-alanyl-D-alanine-diphosphoundecaprenol 4-beta-N-acetylglucosaminlytransferase activity"/>
    <property type="evidence" value="ECO:0007669"/>
    <property type="project" value="RHEA"/>
</dbReference>
<name>A0A1M6Q3W0_9BACL</name>
<dbReference type="InterPro" id="IPR004276">
    <property type="entry name" value="GlycoTrans_28_N"/>
</dbReference>
<evidence type="ECO:0000256" key="9">
    <source>
        <dbReference type="ARBA" id="ARBA00023316"/>
    </source>
</evidence>
<keyword evidence="2 10" id="KW-0132">Cell division</keyword>
<evidence type="ECO:0000256" key="5">
    <source>
        <dbReference type="ARBA" id="ARBA00022960"/>
    </source>
</evidence>
<accession>A0A1M6Q3W0</accession>
<dbReference type="PANTHER" id="PTHR21015">
    <property type="entry name" value="UDP-N-ACETYLGLUCOSAMINE--N-ACETYLMURAMYL-(PENTAPEPTIDE) PYROPHOSPHORYL-UNDECAPRENOL N-ACETYLGLUCOSAMINE TRANSFERASE 1"/>
    <property type="match status" value="1"/>
</dbReference>
<feature type="domain" description="Glycosyl transferase family 28 C-terminal" evidence="12">
    <location>
        <begin position="195"/>
        <end position="335"/>
    </location>
</feature>
<organism evidence="13 14">
    <name type="scientific">Alicyclobacillus tolerans</name>
    <dbReference type="NCBI Taxonomy" id="90970"/>
    <lineage>
        <taxon>Bacteria</taxon>
        <taxon>Bacillati</taxon>
        <taxon>Bacillota</taxon>
        <taxon>Bacilli</taxon>
        <taxon>Bacillales</taxon>
        <taxon>Alicyclobacillaceae</taxon>
        <taxon>Alicyclobacillus</taxon>
    </lineage>
</organism>
<comment type="similarity">
    <text evidence="10">Belongs to the glycosyltransferase 28 family. MurG subfamily.</text>
</comment>
<keyword evidence="6 10" id="KW-0573">Peptidoglycan synthesis</keyword>
<dbReference type="SUPFAM" id="SSF53756">
    <property type="entry name" value="UDP-Glycosyltransferase/glycogen phosphorylase"/>
    <property type="match status" value="1"/>
</dbReference>
<comment type="caution">
    <text evidence="10">Lacks conserved residue(s) required for the propagation of feature annotation.</text>
</comment>
<dbReference type="InterPro" id="IPR007235">
    <property type="entry name" value="Glyco_trans_28_C"/>
</dbReference>
<dbReference type="GO" id="GO:0071555">
    <property type="term" value="P:cell wall organization"/>
    <property type="evidence" value="ECO:0007669"/>
    <property type="project" value="UniProtKB-KW"/>
</dbReference>
<feature type="binding site" evidence="10">
    <location>
        <position position="298"/>
    </location>
    <ligand>
        <name>UDP-N-acetyl-alpha-D-glucosamine</name>
        <dbReference type="ChEBI" id="CHEBI:57705"/>
    </ligand>
</feature>
<feature type="binding site" evidence="10">
    <location>
        <position position="127"/>
    </location>
    <ligand>
        <name>UDP-N-acetyl-alpha-D-glucosamine</name>
        <dbReference type="ChEBI" id="CHEBI:57705"/>
    </ligand>
</feature>
<comment type="pathway">
    <text evidence="10">Cell wall biogenesis; peptidoglycan biosynthesis.</text>
</comment>
<dbReference type="GO" id="GO:0050511">
    <property type="term" value="F:undecaprenyldiphospho-muramoylpentapeptide beta-N-acetylglucosaminyltransferase activity"/>
    <property type="evidence" value="ECO:0007669"/>
    <property type="project" value="UniProtKB-UniRule"/>
</dbReference>
<dbReference type="Proteomes" id="UP000184016">
    <property type="component" value="Unassembled WGS sequence"/>
</dbReference>
<dbReference type="EC" id="2.4.1.227" evidence="10"/>
<keyword evidence="7 10" id="KW-0472">Membrane</keyword>
<dbReference type="GO" id="GO:0005886">
    <property type="term" value="C:plasma membrane"/>
    <property type="evidence" value="ECO:0007669"/>
    <property type="project" value="UniProtKB-SubCell"/>
</dbReference>
<dbReference type="NCBIfam" id="TIGR01133">
    <property type="entry name" value="murG"/>
    <property type="match status" value="1"/>
</dbReference>
<keyword evidence="1 10" id="KW-1003">Cell membrane</keyword>
<comment type="subcellular location">
    <subcellularLocation>
        <location evidence="10">Cell membrane</location>
        <topology evidence="10">Peripheral membrane protein</topology>
        <orientation evidence="10">Cytoplasmic side</orientation>
    </subcellularLocation>
</comment>
<evidence type="ECO:0000313" key="13">
    <source>
        <dbReference type="EMBL" id="SHK14823.1"/>
    </source>
</evidence>
<proteinExistence type="inferred from homology"/>
<comment type="catalytic activity">
    <reaction evidence="10">
        <text>di-trans,octa-cis-undecaprenyl diphospho-N-acetyl-alpha-D-muramoyl-L-alanyl-D-glutamyl-meso-2,6-diaminopimeloyl-D-alanyl-D-alanine + UDP-N-acetyl-alpha-D-glucosamine = di-trans,octa-cis-undecaprenyl diphospho-[N-acetyl-alpha-D-glucosaminyl-(1-&gt;4)]-N-acetyl-alpha-D-muramoyl-L-alanyl-D-glutamyl-meso-2,6-diaminopimeloyl-D-alanyl-D-alanine + UDP + H(+)</text>
        <dbReference type="Rhea" id="RHEA:31227"/>
        <dbReference type="ChEBI" id="CHEBI:15378"/>
        <dbReference type="ChEBI" id="CHEBI:57705"/>
        <dbReference type="ChEBI" id="CHEBI:58223"/>
        <dbReference type="ChEBI" id="CHEBI:61387"/>
        <dbReference type="ChEBI" id="CHEBI:61388"/>
        <dbReference type="EC" id="2.4.1.227"/>
    </reaction>
</comment>
<keyword evidence="8 10" id="KW-0131">Cell cycle</keyword>
<dbReference type="Gene3D" id="3.40.50.2000">
    <property type="entry name" value="Glycogen Phosphorylase B"/>
    <property type="match status" value="2"/>
</dbReference>
<keyword evidence="3 10" id="KW-0328">Glycosyltransferase</keyword>
<dbReference type="Pfam" id="PF03033">
    <property type="entry name" value="Glyco_transf_28"/>
    <property type="match status" value="1"/>
</dbReference>
<feature type="binding site" evidence="10">
    <location>
        <begin position="13"/>
        <end position="15"/>
    </location>
    <ligand>
        <name>UDP-N-acetyl-alpha-D-glucosamine</name>
        <dbReference type="ChEBI" id="CHEBI:57705"/>
    </ligand>
</feature>
<evidence type="ECO:0000256" key="1">
    <source>
        <dbReference type="ARBA" id="ARBA00022475"/>
    </source>
</evidence>
<evidence type="ECO:0000256" key="2">
    <source>
        <dbReference type="ARBA" id="ARBA00022618"/>
    </source>
</evidence>
<dbReference type="STRING" id="1830138.SAMN05443507_10944"/>
<dbReference type="UniPathway" id="UPA00219"/>
<evidence type="ECO:0000256" key="3">
    <source>
        <dbReference type="ARBA" id="ARBA00022676"/>
    </source>
</evidence>
<keyword evidence="14" id="KW-1185">Reference proteome</keyword>
<dbReference type="GO" id="GO:0005975">
    <property type="term" value="P:carbohydrate metabolic process"/>
    <property type="evidence" value="ECO:0007669"/>
    <property type="project" value="InterPro"/>
</dbReference>
<comment type="function">
    <text evidence="10">Cell wall formation. Catalyzes the transfer of a GlcNAc subunit on undecaprenyl-pyrophosphoryl-MurNAc-pentapeptide (lipid intermediate I) to form undecaprenyl-pyrophosphoryl-MurNAc-(pentapeptide)GlcNAc (lipid intermediate II).</text>
</comment>
<sequence length="368" mass="40561">MSDLRLLLTGGGTGGHIYPAISIARELERRGELDEVLYIGTEKGLEKNIVAHAGLPFTVIQAAGLKREISAAALQTAWITWRGYRESLQVIRRFKPDVVLGTGGYVTLPVIFAAHRLRKPSVVWEGNAFPGLTNLLCARRADVVAVAMEETIKKFPRARRVVWTGHPRASEIRQADEAAKEAARKRYQLRPGYKHILVFCGSRGAETVNRVVLEMAREFLAGKPNLQMIVVTGEHNFVKMENQPDNLLLVPFVDDMPALLPQMDVVVTRAGAGTVAEIASLGIPAVFIPSPYVTANHQEVNARFLTDRGGGTILLEKELTSAKLWLAIQSYLKSEPWQRAHEALLSCAIPDAVEKLVQVVQETAYSQS</sequence>
<protein>
    <recommendedName>
        <fullName evidence="10">UDP-N-acetylglucosamine--N-acetylmuramyl-(pentapeptide) pyrophosphoryl-undecaprenol N-acetylglucosamine transferase</fullName>
        <ecNumber evidence="10">2.4.1.227</ecNumber>
    </recommendedName>
    <alternativeName>
        <fullName evidence="10">Undecaprenyl-PP-MurNAc-pentapeptide-UDPGlcNAc GlcNAc transferase</fullName>
    </alternativeName>
</protein>
<reference evidence="14" key="1">
    <citation type="submission" date="2016-11" db="EMBL/GenBank/DDBJ databases">
        <authorList>
            <person name="Varghese N."/>
            <person name="Submissions S."/>
        </authorList>
    </citation>
    <scope>NUCLEOTIDE SEQUENCE [LARGE SCALE GENOMIC DNA]</scope>
    <source>
        <strain evidence="14">USBA-503</strain>
    </source>
</reference>
<dbReference type="InterPro" id="IPR006009">
    <property type="entry name" value="GlcNAc_MurG"/>
</dbReference>
<evidence type="ECO:0000256" key="6">
    <source>
        <dbReference type="ARBA" id="ARBA00022984"/>
    </source>
</evidence>
<evidence type="ECO:0000256" key="4">
    <source>
        <dbReference type="ARBA" id="ARBA00022679"/>
    </source>
</evidence>
<evidence type="ECO:0000313" key="14">
    <source>
        <dbReference type="Proteomes" id="UP000184016"/>
    </source>
</evidence>
<dbReference type="PANTHER" id="PTHR21015:SF22">
    <property type="entry name" value="GLYCOSYLTRANSFERASE"/>
    <property type="match status" value="1"/>
</dbReference>
<keyword evidence="9 10" id="KW-0961">Cell wall biogenesis/degradation</keyword>
<dbReference type="GO" id="GO:0008360">
    <property type="term" value="P:regulation of cell shape"/>
    <property type="evidence" value="ECO:0007669"/>
    <property type="project" value="UniProtKB-KW"/>
</dbReference>
<dbReference type="GO" id="GO:0051301">
    <property type="term" value="P:cell division"/>
    <property type="evidence" value="ECO:0007669"/>
    <property type="project" value="UniProtKB-KW"/>
</dbReference>
<dbReference type="HAMAP" id="MF_00033">
    <property type="entry name" value="MurG"/>
    <property type="match status" value="1"/>
</dbReference>
<evidence type="ECO:0000256" key="8">
    <source>
        <dbReference type="ARBA" id="ARBA00023306"/>
    </source>
</evidence>
<feature type="binding site" evidence="10">
    <location>
        <position position="202"/>
    </location>
    <ligand>
        <name>UDP-N-acetyl-alpha-D-glucosamine</name>
        <dbReference type="ChEBI" id="CHEBI:57705"/>
    </ligand>
</feature>
<keyword evidence="5 10" id="KW-0133">Cell shape</keyword>